<name>E8N0K3_ANATU</name>
<dbReference type="STRING" id="926569.ANT_27260"/>
<feature type="transmembrane region" description="Helical" evidence="1">
    <location>
        <begin position="66"/>
        <end position="83"/>
    </location>
</feature>
<feature type="transmembrane region" description="Helical" evidence="1">
    <location>
        <begin position="166"/>
        <end position="188"/>
    </location>
</feature>
<dbReference type="RefSeq" id="WP_013561104.1">
    <property type="nucleotide sequence ID" value="NC_014960.1"/>
</dbReference>
<reference evidence="2 3" key="1">
    <citation type="submission" date="2010-12" db="EMBL/GenBank/DDBJ databases">
        <title>Whole genome sequence of Anaerolinea thermophila UNI-1.</title>
        <authorList>
            <person name="Narita-Yamada S."/>
            <person name="Kishi E."/>
            <person name="Watanabe Y."/>
            <person name="Takasaki K."/>
            <person name="Ankai A."/>
            <person name="Oguchi A."/>
            <person name="Fukui S."/>
            <person name="Takahashi M."/>
            <person name="Yashiro I."/>
            <person name="Hosoyama A."/>
            <person name="Sekiguchi Y."/>
            <person name="Hanada S."/>
            <person name="Fujita N."/>
        </authorList>
    </citation>
    <scope>NUCLEOTIDE SEQUENCE [LARGE SCALE GENOMIC DNA]</scope>
    <source>
        <strain evidence="3">DSM 14523 / JCM 11388 / NBRC 100420 / UNI-1</strain>
    </source>
</reference>
<keyword evidence="1" id="KW-0812">Transmembrane</keyword>
<feature type="transmembrane region" description="Helical" evidence="1">
    <location>
        <begin position="37"/>
        <end position="54"/>
    </location>
</feature>
<accession>E8N0K3</accession>
<organism evidence="2 3">
    <name type="scientific">Anaerolinea thermophila (strain DSM 14523 / JCM 11388 / NBRC 100420 / UNI-1)</name>
    <dbReference type="NCBI Taxonomy" id="926569"/>
    <lineage>
        <taxon>Bacteria</taxon>
        <taxon>Bacillati</taxon>
        <taxon>Chloroflexota</taxon>
        <taxon>Anaerolineae</taxon>
        <taxon>Anaerolineales</taxon>
        <taxon>Anaerolineaceae</taxon>
        <taxon>Anaerolinea</taxon>
    </lineage>
</organism>
<keyword evidence="3" id="KW-1185">Reference proteome</keyword>
<dbReference type="eggNOG" id="COG5427">
    <property type="taxonomic scope" value="Bacteria"/>
</dbReference>
<dbReference type="PANTHER" id="PTHR10790:SF51">
    <property type="entry name" value="TETRATRICOPEPTIDE REPEAT PROTEIN"/>
    <property type="match status" value="1"/>
</dbReference>
<dbReference type="Proteomes" id="UP000008922">
    <property type="component" value="Chromosome"/>
</dbReference>
<dbReference type="Pfam" id="PF10060">
    <property type="entry name" value="DUF2298"/>
    <property type="match status" value="1"/>
</dbReference>
<evidence type="ECO:0000256" key="1">
    <source>
        <dbReference type="SAM" id="Phobius"/>
    </source>
</evidence>
<sequence>MEWMPVFLWWFFSTFFGLAVFPLTFEFFRTLPERGAALARAMGLLLAVYLFWLGSSLQFLPNTSGAVLFSIALVAVWGWVRVWRDEQRRQSLKDFWRERWRTILVGEVLFLLAFVGWSVVRAYAIGKIMRFGGEKFMEIAFLNGVLNSPTFPPLDPWLSDFAISYYYFGYIIAGALVKLSGVLSAVGFDLFDALLFALTLQGAYGVVFNLVCLSKANARAVATAGVLGAVFVAGMGNLEGLLESLYARGWLPQSFARWLNLPDFPFNSPPVGSFMPSGGGWWWWRASRVLTDLDLSGNAINLNPITEFPFFSFLLGDNHPHKMALPFVLLAVLIALHFYRLAREDRLPTWMEQGLAGLMLGSLAFLNTWDFPIYLALLLLAWLAGRWSAQGRLTREHGLEVLRFGGLFVLALVLFYLPFWAGFASQAGGILPQIFPPTRLSQYSVMFGHFLLILLVFALGVLARRDERGVWSLFLRHWLGWMVGISLAYLALLGVAALALQINAARGGEWSAFLHPYLVSQSLGQTLLLVLSYRLSNPWLFLVLTFLLGMLTTGLMFLRPSATNEGEEPRAPDDALPFVLLMALLGVALTFSVEFLYLKDGFGVRMNTVFKFYFQGWVLMALASAYALWWLVNRPAFARAVRGLALGVITLSLLGGMVYPVLATISRTNAFQSTPTLDAASEFRMENPEDWEIVQWLNANGKIEGRVPILLEAPGKSYTYEGRISAFTGYPAVLGWAIHEMQWRGNYNEQGKREPDIETIYTTSDPDLALALLRKWRVDYVILTNTERTYIRDLCSQPERACNPSQAELKFENVLIPVFRTATGTVYRVPPSLP</sequence>
<feature type="transmembrane region" description="Helical" evidence="1">
    <location>
        <begin position="323"/>
        <end position="342"/>
    </location>
</feature>
<dbReference type="PANTHER" id="PTHR10790">
    <property type="entry name" value="TPR-DOMAIN CONTAINING PROTEIN"/>
    <property type="match status" value="1"/>
</dbReference>
<feature type="transmembrane region" description="Helical" evidence="1">
    <location>
        <begin position="578"/>
        <end position="598"/>
    </location>
</feature>
<feature type="transmembrane region" description="Helical" evidence="1">
    <location>
        <begin position="443"/>
        <end position="463"/>
    </location>
</feature>
<keyword evidence="1" id="KW-0472">Membrane</keyword>
<evidence type="ECO:0000313" key="2">
    <source>
        <dbReference type="EMBL" id="BAJ64752.1"/>
    </source>
</evidence>
<feature type="transmembrane region" description="Helical" evidence="1">
    <location>
        <begin position="194"/>
        <end position="213"/>
    </location>
</feature>
<dbReference type="HOGENOM" id="CLU_011570_0_0_0"/>
<protein>
    <submittedName>
        <fullName evidence="2">Hypothetical membrane protein</fullName>
    </submittedName>
</protein>
<proteinExistence type="predicted"/>
<feature type="transmembrane region" description="Helical" evidence="1">
    <location>
        <begin position="104"/>
        <end position="124"/>
    </location>
</feature>
<feature type="transmembrane region" description="Helical" evidence="1">
    <location>
        <begin position="6"/>
        <end position="25"/>
    </location>
</feature>
<evidence type="ECO:0000313" key="3">
    <source>
        <dbReference type="Proteomes" id="UP000008922"/>
    </source>
</evidence>
<dbReference type="KEGG" id="atm:ANT_27260"/>
<feature type="transmembrane region" description="Helical" evidence="1">
    <location>
        <begin position="220"/>
        <end position="238"/>
    </location>
</feature>
<dbReference type="InterPro" id="IPR018746">
    <property type="entry name" value="DUF2298"/>
</dbReference>
<feature type="transmembrane region" description="Helical" evidence="1">
    <location>
        <begin position="644"/>
        <end position="662"/>
    </location>
</feature>
<dbReference type="NCBIfam" id="TIGR03662">
    <property type="entry name" value="Chlor_Arch_YYY"/>
    <property type="match status" value="1"/>
</dbReference>
<feature type="transmembrane region" description="Helical" evidence="1">
    <location>
        <begin position="401"/>
        <end position="423"/>
    </location>
</feature>
<dbReference type="InParanoid" id="E8N0K3"/>
<feature type="transmembrane region" description="Helical" evidence="1">
    <location>
        <begin position="539"/>
        <end position="558"/>
    </location>
</feature>
<gene>
    <name evidence="2" type="ordered locus">ANT_27260</name>
</gene>
<keyword evidence="1" id="KW-1133">Transmembrane helix</keyword>
<dbReference type="OrthoDB" id="134460at2"/>
<feature type="transmembrane region" description="Helical" evidence="1">
    <location>
        <begin position="512"/>
        <end position="532"/>
    </location>
</feature>
<feature type="transmembrane region" description="Helical" evidence="1">
    <location>
        <begin position="610"/>
        <end position="632"/>
    </location>
</feature>
<dbReference type="AlphaFoldDB" id="E8N0K3"/>
<feature type="transmembrane region" description="Helical" evidence="1">
    <location>
        <begin position="475"/>
        <end position="500"/>
    </location>
</feature>
<dbReference type="EMBL" id="AP012029">
    <property type="protein sequence ID" value="BAJ64752.1"/>
    <property type="molecule type" value="Genomic_DNA"/>
</dbReference>